<feature type="repeat" description="TPR" evidence="2">
    <location>
        <begin position="176"/>
        <end position="209"/>
    </location>
</feature>
<feature type="region of interest" description="Disordered" evidence="3">
    <location>
        <begin position="116"/>
        <end position="138"/>
    </location>
</feature>
<dbReference type="InterPro" id="IPR011990">
    <property type="entry name" value="TPR-like_helical_dom_sf"/>
</dbReference>
<evidence type="ECO:0000313" key="6">
    <source>
        <dbReference type="EMBL" id="MBI2678836.1"/>
    </source>
</evidence>
<feature type="chain" id="PRO_5036928183" evidence="4">
    <location>
        <begin position="20"/>
        <end position="273"/>
    </location>
</feature>
<name>A0A932A8U3_9BACT</name>
<dbReference type="InterPro" id="IPR019734">
    <property type="entry name" value="TPR_rpt"/>
</dbReference>
<dbReference type="EMBL" id="JACPNR010000010">
    <property type="protein sequence ID" value="MBI2678836.1"/>
    <property type="molecule type" value="Genomic_DNA"/>
</dbReference>
<dbReference type="AlphaFoldDB" id="A0A932A8U3"/>
<evidence type="ECO:0000313" key="7">
    <source>
        <dbReference type="Proteomes" id="UP000779809"/>
    </source>
</evidence>
<accession>A0A932A8U3</accession>
<keyword evidence="2" id="KW-0802">TPR repeat</keyword>
<dbReference type="Pfam" id="PF13525">
    <property type="entry name" value="YfiO"/>
    <property type="match status" value="1"/>
</dbReference>
<evidence type="ECO:0000256" key="1">
    <source>
        <dbReference type="ARBA" id="ARBA00022729"/>
    </source>
</evidence>
<dbReference type="PROSITE" id="PS50005">
    <property type="entry name" value="TPR"/>
    <property type="match status" value="1"/>
</dbReference>
<evidence type="ECO:0000259" key="5">
    <source>
        <dbReference type="Pfam" id="PF13525"/>
    </source>
</evidence>
<evidence type="ECO:0000256" key="3">
    <source>
        <dbReference type="SAM" id="MobiDB-lite"/>
    </source>
</evidence>
<evidence type="ECO:0000256" key="2">
    <source>
        <dbReference type="PROSITE-ProRule" id="PRU00339"/>
    </source>
</evidence>
<dbReference type="Gene3D" id="1.10.287.950">
    <property type="entry name" value="Methyl-accepting chemotaxis protein"/>
    <property type="match status" value="1"/>
</dbReference>
<gene>
    <name evidence="6" type="primary">bamD</name>
    <name evidence="6" type="ORF">HYX28_08645</name>
</gene>
<evidence type="ECO:0000256" key="4">
    <source>
        <dbReference type="SAM" id="SignalP"/>
    </source>
</evidence>
<dbReference type="Gene3D" id="1.25.40.10">
    <property type="entry name" value="Tetratricopeptide repeat domain"/>
    <property type="match status" value="1"/>
</dbReference>
<feature type="region of interest" description="Disordered" evidence="3">
    <location>
        <begin position="247"/>
        <end position="273"/>
    </location>
</feature>
<dbReference type="SUPFAM" id="SSF48452">
    <property type="entry name" value="TPR-like"/>
    <property type="match status" value="1"/>
</dbReference>
<reference evidence="6" key="1">
    <citation type="submission" date="2020-07" db="EMBL/GenBank/DDBJ databases">
        <title>Huge and variable diversity of episymbiotic CPR bacteria and DPANN archaea in groundwater ecosystems.</title>
        <authorList>
            <person name="He C.Y."/>
            <person name="Keren R."/>
            <person name="Whittaker M."/>
            <person name="Farag I.F."/>
            <person name="Doudna J."/>
            <person name="Cate J.H.D."/>
            <person name="Banfield J.F."/>
        </authorList>
    </citation>
    <scope>NUCLEOTIDE SEQUENCE</scope>
    <source>
        <strain evidence="6">NC_groundwater_580_Pr5_B-0.1um_64_19</strain>
    </source>
</reference>
<organism evidence="6 7">
    <name type="scientific">Candidatus Korobacter versatilis</name>
    <dbReference type="NCBI Taxonomy" id="658062"/>
    <lineage>
        <taxon>Bacteria</taxon>
        <taxon>Pseudomonadati</taxon>
        <taxon>Acidobacteriota</taxon>
        <taxon>Terriglobia</taxon>
        <taxon>Terriglobales</taxon>
        <taxon>Candidatus Korobacteraceae</taxon>
        <taxon>Candidatus Korobacter</taxon>
    </lineage>
</organism>
<comment type="caution">
    <text evidence="6">The sequence shown here is derived from an EMBL/GenBank/DDBJ whole genome shotgun (WGS) entry which is preliminary data.</text>
</comment>
<protein>
    <submittedName>
        <fullName evidence="6">Outer membrane protein assembly factor BamD</fullName>
    </submittedName>
</protein>
<feature type="compositionally biased region" description="Low complexity" evidence="3">
    <location>
        <begin position="116"/>
        <end position="135"/>
    </location>
</feature>
<dbReference type="Proteomes" id="UP000779809">
    <property type="component" value="Unassembled WGS sequence"/>
</dbReference>
<dbReference type="InterPro" id="IPR034706">
    <property type="entry name" value="CpoB"/>
</dbReference>
<keyword evidence="1 4" id="KW-0732">Signal</keyword>
<feature type="compositionally biased region" description="Polar residues" evidence="3">
    <location>
        <begin position="248"/>
        <end position="260"/>
    </location>
</feature>
<sequence>MKRLSTILLVVALAAPALAANKDMVQLQTQVQNLQDSMARMQQTFDERMGVMKNLIEQTTDNINRLNSNVDNLTKTLQQQSGDSGAKTDQVSSQVQALHDSVDEVKARLNKIQQQLDAMSQQQQNLQAPPQGAAQAPPPDVLYQNALRDMTANKMQLADQEFRDFMKYYPDNELAGNAQYYIADIEYRQGNFQQAVADYDKVLEQHPGGNKAAASQLKKGYALLELGQRDAGVRELNSLVARYPKTSEAAQAQQRLTQLGASRKPTPKRTTPR</sequence>
<proteinExistence type="inferred from homology"/>
<dbReference type="InterPro" id="IPR039565">
    <property type="entry name" value="BamD-like"/>
</dbReference>
<feature type="domain" description="Outer membrane lipoprotein BamD-like" evidence="5">
    <location>
        <begin position="138"/>
        <end position="259"/>
    </location>
</feature>
<dbReference type="HAMAP" id="MF_02066">
    <property type="entry name" value="CpoB"/>
    <property type="match status" value="1"/>
</dbReference>
<dbReference type="GO" id="GO:0051301">
    <property type="term" value="P:cell division"/>
    <property type="evidence" value="ECO:0007669"/>
    <property type="project" value="InterPro"/>
</dbReference>
<feature type="signal peptide" evidence="4">
    <location>
        <begin position="1"/>
        <end position="19"/>
    </location>
</feature>